<dbReference type="Ensembl" id="ENSOSIT00000052615.1">
    <property type="protein sequence ID" value="ENSOSIP00000050093.1"/>
    <property type="gene ID" value="ENSOSIG00000023402.1"/>
</dbReference>
<comment type="similarity">
    <text evidence="3">Belongs to the MOZART2 family.</text>
</comment>
<feature type="region of interest" description="Disordered" evidence="6">
    <location>
        <begin position="161"/>
        <end position="276"/>
    </location>
</feature>
<protein>
    <submittedName>
        <fullName evidence="7">Mitotic spindle organizing protein 2B</fullName>
    </submittedName>
</protein>
<evidence type="ECO:0000256" key="5">
    <source>
        <dbReference type="ARBA" id="ARBA00023212"/>
    </source>
</evidence>
<evidence type="ECO:0000256" key="6">
    <source>
        <dbReference type="SAM" id="MobiDB-lite"/>
    </source>
</evidence>
<evidence type="ECO:0000313" key="7">
    <source>
        <dbReference type="Ensembl" id="ENSOSIP00000050093.1"/>
    </source>
</evidence>
<organism evidence="7 8">
    <name type="scientific">Oryzias sinensis</name>
    <name type="common">Chinese medaka</name>
    <dbReference type="NCBI Taxonomy" id="183150"/>
    <lineage>
        <taxon>Eukaryota</taxon>
        <taxon>Metazoa</taxon>
        <taxon>Chordata</taxon>
        <taxon>Craniata</taxon>
        <taxon>Vertebrata</taxon>
        <taxon>Euteleostomi</taxon>
        <taxon>Actinopterygii</taxon>
        <taxon>Neopterygii</taxon>
        <taxon>Teleostei</taxon>
        <taxon>Neoteleostei</taxon>
        <taxon>Acanthomorphata</taxon>
        <taxon>Ovalentaria</taxon>
        <taxon>Atherinomorphae</taxon>
        <taxon>Beloniformes</taxon>
        <taxon>Adrianichthyidae</taxon>
        <taxon>Oryziinae</taxon>
        <taxon>Oryzias</taxon>
    </lineage>
</organism>
<accession>A0A8C7ZZM5</accession>
<dbReference type="Proteomes" id="UP000694383">
    <property type="component" value="Unplaced"/>
</dbReference>
<dbReference type="PANTHER" id="PTHR28578:SF2">
    <property type="entry name" value="MITOTIC-SPINDLE ORGANIZING PROTEIN 2"/>
    <property type="match status" value="1"/>
</dbReference>
<dbReference type="PANTHER" id="PTHR28578">
    <property type="entry name" value="MITOTIC-SPINDLE ORGANIZING PROTEIN 2A-RELATED"/>
    <property type="match status" value="1"/>
</dbReference>
<dbReference type="GO" id="GO:0005813">
    <property type="term" value="C:centrosome"/>
    <property type="evidence" value="ECO:0007669"/>
    <property type="project" value="UniProtKB-SubCell"/>
</dbReference>
<evidence type="ECO:0000256" key="1">
    <source>
        <dbReference type="ARBA" id="ARBA00004186"/>
    </source>
</evidence>
<feature type="compositionally biased region" description="Low complexity" evidence="6">
    <location>
        <begin position="167"/>
        <end position="179"/>
    </location>
</feature>
<dbReference type="GO" id="GO:0005819">
    <property type="term" value="C:spindle"/>
    <property type="evidence" value="ECO:0007669"/>
    <property type="project" value="UniProtKB-SubCell"/>
</dbReference>
<feature type="compositionally biased region" description="Polar residues" evidence="6">
    <location>
        <begin position="236"/>
        <end position="262"/>
    </location>
</feature>
<dbReference type="InterPro" id="IPR024332">
    <property type="entry name" value="MOZART2"/>
</dbReference>
<keyword evidence="4" id="KW-0963">Cytoplasm</keyword>
<keyword evidence="5" id="KW-0206">Cytoskeleton</keyword>
<evidence type="ECO:0000256" key="4">
    <source>
        <dbReference type="ARBA" id="ARBA00022490"/>
    </source>
</evidence>
<feature type="compositionally biased region" description="Low complexity" evidence="6">
    <location>
        <begin position="263"/>
        <end position="276"/>
    </location>
</feature>
<dbReference type="GeneTree" id="ENSGT00390000014845"/>
<reference evidence="7" key="2">
    <citation type="submission" date="2025-09" db="UniProtKB">
        <authorList>
            <consortium name="Ensembl"/>
        </authorList>
    </citation>
    <scope>IDENTIFICATION</scope>
</reference>
<comment type="subcellular location">
    <subcellularLocation>
        <location evidence="2">Cytoplasm</location>
        <location evidence="2">Cytoskeleton</location>
        <location evidence="2">Microtubule organizing center</location>
        <location evidence="2">Centrosome</location>
    </subcellularLocation>
    <subcellularLocation>
        <location evidence="1">Cytoplasm</location>
        <location evidence="1">Cytoskeleton</location>
        <location evidence="1">Spindle</location>
    </subcellularLocation>
</comment>
<proteinExistence type="inferred from homology"/>
<dbReference type="AlphaFoldDB" id="A0A8C7ZZM5"/>
<keyword evidence="8" id="KW-1185">Reference proteome</keyword>
<sequence length="276" mass="29701">MMTCFRRDLLQHKSAFFFLQTPAFVLILKRHALCKHFACRGFICKLNFCRTSICSLFFCYCLKYKAVVILSGMSQPTQTSLPVAPDSPALVVTANVQKFAVKKKKVLTAEESELFELTQAAGITVDQEVFKIMVDLLKMNVAPQAVFQTLKAMCAGQRVADGCGGESSTASHAASANTAPPEPREEESLVSGKNPKAPSAPPPGSGPRAQKANTKIVVYSPQDTNSSHAQAVRSKSGATFNEKTSSQRVQRQPSATRGQKTKSSGSSSSSSQVNST</sequence>
<evidence type="ECO:0000256" key="3">
    <source>
        <dbReference type="ARBA" id="ARBA00007286"/>
    </source>
</evidence>
<name>A0A8C7ZZM5_9TELE</name>
<evidence type="ECO:0000313" key="8">
    <source>
        <dbReference type="Proteomes" id="UP000694383"/>
    </source>
</evidence>
<reference evidence="7" key="1">
    <citation type="submission" date="2025-08" db="UniProtKB">
        <authorList>
            <consortium name="Ensembl"/>
        </authorList>
    </citation>
    <scope>IDENTIFICATION</scope>
</reference>
<evidence type="ECO:0000256" key="2">
    <source>
        <dbReference type="ARBA" id="ARBA00004300"/>
    </source>
</evidence>
<dbReference type="Pfam" id="PF12926">
    <property type="entry name" value="MOZART2"/>
    <property type="match status" value="1"/>
</dbReference>